<dbReference type="KEGG" id="sind:105158976"/>
<protein>
    <submittedName>
        <fullName evidence="3">Uncharacterized protein LOC105158976</fullName>
    </submittedName>
</protein>
<accession>A0A6I9SU65</accession>
<evidence type="ECO:0000313" key="3">
    <source>
        <dbReference type="RefSeq" id="XP_011074213.1"/>
    </source>
</evidence>
<dbReference type="PANTHER" id="PTHR33240">
    <property type="entry name" value="OS08G0508500 PROTEIN"/>
    <property type="match status" value="1"/>
</dbReference>
<dbReference type="OrthoDB" id="1752268at2759"/>
<keyword evidence="2" id="KW-1185">Reference proteome</keyword>
<dbReference type="RefSeq" id="XP_011074213.1">
    <property type="nucleotide sequence ID" value="XM_011075911.1"/>
</dbReference>
<feature type="region of interest" description="Disordered" evidence="1">
    <location>
        <begin position="118"/>
        <end position="145"/>
    </location>
</feature>
<reference evidence="2" key="1">
    <citation type="submission" date="2024-10" db="UniProtKB">
        <authorList>
            <consortium name="RefSeq"/>
        </authorList>
    </citation>
    <scope>NUCLEOTIDE SEQUENCE [LARGE SCALE GENOMIC DNA]</scope>
    <source>
        <strain evidence="2">cv. Zhongzhi No. 13</strain>
    </source>
</reference>
<dbReference type="GeneID" id="105158976"/>
<dbReference type="InParanoid" id="A0A6I9SU65"/>
<name>A0A6I9SU65_SESIN</name>
<dbReference type="PANTHER" id="PTHR33240:SF15">
    <property type="entry name" value="GAG-PRO-LIKE PROTEIN"/>
    <property type="match status" value="1"/>
</dbReference>
<proteinExistence type="predicted"/>
<evidence type="ECO:0000256" key="1">
    <source>
        <dbReference type="SAM" id="MobiDB-lite"/>
    </source>
</evidence>
<dbReference type="AlphaFoldDB" id="A0A6I9SU65"/>
<evidence type="ECO:0000313" key="2">
    <source>
        <dbReference type="Proteomes" id="UP000504604"/>
    </source>
</evidence>
<sequence>MNAMKDGEWRIESGRDRGRYDKDDKRPILERNKEPHYQQKYHKYTPLNTMRAKALLMVERKDVLRWPKPTRVTPAKKYSSKYCRFHREWGHDTKECYQLKDEIEWVVHQGYFKNQISKNYQDRGRHSKSLSQERRAENRTVTGQNARENAPVKGVIHTIVGGSETGYSRRARKKIERKIGAVASRQVMNISQELDITFGAQELKEKIGDDNDPMVIKMDIANFTVHKVLVDNGSSADIILKEVLIKMGLGDVIRPRELTIGWLRRK</sequence>
<dbReference type="Proteomes" id="UP000504604">
    <property type="component" value="Linkage group LG1"/>
</dbReference>
<feature type="region of interest" description="Disordered" evidence="1">
    <location>
        <begin position="1"/>
        <end position="24"/>
    </location>
</feature>
<organism evidence="2 3">
    <name type="scientific">Sesamum indicum</name>
    <name type="common">Oriental sesame</name>
    <name type="synonym">Sesamum orientale</name>
    <dbReference type="NCBI Taxonomy" id="4182"/>
    <lineage>
        <taxon>Eukaryota</taxon>
        <taxon>Viridiplantae</taxon>
        <taxon>Streptophyta</taxon>
        <taxon>Embryophyta</taxon>
        <taxon>Tracheophyta</taxon>
        <taxon>Spermatophyta</taxon>
        <taxon>Magnoliopsida</taxon>
        <taxon>eudicotyledons</taxon>
        <taxon>Gunneridae</taxon>
        <taxon>Pentapetalae</taxon>
        <taxon>asterids</taxon>
        <taxon>lamiids</taxon>
        <taxon>Lamiales</taxon>
        <taxon>Pedaliaceae</taxon>
        <taxon>Sesamum</taxon>
    </lineage>
</organism>
<reference evidence="3" key="2">
    <citation type="submission" date="2025-08" db="UniProtKB">
        <authorList>
            <consortium name="RefSeq"/>
        </authorList>
    </citation>
    <scope>IDENTIFICATION</scope>
</reference>
<gene>
    <name evidence="3" type="primary">LOC105158976</name>
</gene>